<dbReference type="EMBL" id="CP096205">
    <property type="protein sequence ID" value="UPQ80389.1"/>
    <property type="molecule type" value="Genomic_DNA"/>
</dbReference>
<evidence type="ECO:0000313" key="3">
    <source>
        <dbReference type="EMBL" id="UPQ80389.1"/>
    </source>
</evidence>
<feature type="chain" id="PRO_5045739479" evidence="1">
    <location>
        <begin position="23"/>
        <end position="198"/>
    </location>
</feature>
<feature type="signal peptide" evidence="1">
    <location>
        <begin position="1"/>
        <end position="22"/>
    </location>
</feature>
<accession>A0ABY4KI74</accession>
<reference evidence="3" key="1">
    <citation type="submission" date="2022-04" db="EMBL/GenBank/DDBJ databases">
        <title>Consumption of N2O by Flavobacterium azooxidireducens sp. nov. isolated from Decomposing Leaf Litter of Phragmites australis (Cav.).</title>
        <authorList>
            <person name="Behrendt U."/>
            <person name="Spanner T."/>
            <person name="Augustin J."/>
            <person name="Horn M.A."/>
            <person name="Kolb S."/>
            <person name="Ulrich A."/>
        </authorList>
    </citation>
    <scope>NUCLEOTIDE SEQUENCE</scope>
    <source>
        <strain evidence="3">IGB 4-14</strain>
    </source>
</reference>
<dbReference type="Pfam" id="PF16409">
    <property type="entry name" value="DUF5017"/>
    <property type="match status" value="1"/>
</dbReference>
<protein>
    <submittedName>
        <fullName evidence="3">DUF5017 domain-containing protein</fullName>
    </submittedName>
</protein>
<keyword evidence="1" id="KW-0732">Signal</keyword>
<evidence type="ECO:0000313" key="4">
    <source>
        <dbReference type="Proteomes" id="UP000830583"/>
    </source>
</evidence>
<dbReference type="RefSeq" id="WP_248436284.1">
    <property type="nucleotide sequence ID" value="NZ_CP096205.1"/>
</dbReference>
<sequence>MKNLLKFTFVLISLITISCVSDDDFAIPEITVPVYVEDFQTATNNAPVSFEGWSTHVEAGSINWTEKTFSSNGTVRFSSFQSGEPSNIAWLISPKFEFDSNIGKRLIFESAHSFLSNPSNTFDVYISTNYDSNVTTATWTRITSNFRMPQSSDSNFTFVSSGNFDLSAIEGPFNIAFKAVGNTSTLTAGFEVDNFIIY</sequence>
<dbReference type="NCBIfam" id="NF038128">
    <property type="entry name" value="choice_anch_J"/>
    <property type="match status" value="1"/>
</dbReference>
<keyword evidence="4" id="KW-1185">Reference proteome</keyword>
<evidence type="ECO:0000259" key="2">
    <source>
        <dbReference type="Pfam" id="PF16409"/>
    </source>
</evidence>
<proteinExistence type="predicted"/>
<name>A0ABY4KI74_9FLAO</name>
<feature type="domain" description="DUF5017" evidence="2">
    <location>
        <begin position="68"/>
        <end position="188"/>
    </location>
</feature>
<dbReference type="InterPro" id="IPR032185">
    <property type="entry name" value="DUF5017"/>
</dbReference>
<dbReference type="PROSITE" id="PS51257">
    <property type="entry name" value="PROKAR_LIPOPROTEIN"/>
    <property type="match status" value="1"/>
</dbReference>
<gene>
    <name evidence="3" type="ORF">M0M57_06000</name>
</gene>
<evidence type="ECO:0000256" key="1">
    <source>
        <dbReference type="SAM" id="SignalP"/>
    </source>
</evidence>
<dbReference type="Proteomes" id="UP000830583">
    <property type="component" value="Chromosome"/>
</dbReference>
<organism evidence="3 4">
    <name type="scientific">Flavobacterium azooxidireducens</name>
    <dbReference type="NCBI Taxonomy" id="1871076"/>
    <lineage>
        <taxon>Bacteria</taxon>
        <taxon>Pseudomonadati</taxon>
        <taxon>Bacteroidota</taxon>
        <taxon>Flavobacteriia</taxon>
        <taxon>Flavobacteriales</taxon>
        <taxon>Flavobacteriaceae</taxon>
        <taxon>Flavobacterium</taxon>
    </lineage>
</organism>